<dbReference type="GeneID" id="302995742"/>
<keyword evidence="1" id="KW-1133">Transmembrane helix</keyword>
<feature type="transmembrane region" description="Helical" evidence="1">
    <location>
        <begin position="179"/>
        <end position="198"/>
    </location>
</feature>
<evidence type="ECO:0000256" key="1">
    <source>
        <dbReference type="SAM" id="Phobius"/>
    </source>
</evidence>
<comment type="caution">
    <text evidence="2">The sequence shown here is derived from an EMBL/GenBank/DDBJ whole genome shotgun (WGS) entry which is preliminary data.</text>
</comment>
<feature type="transmembrane region" description="Helical" evidence="1">
    <location>
        <begin position="108"/>
        <end position="128"/>
    </location>
</feature>
<evidence type="ECO:0000313" key="3">
    <source>
        <dbReference type="Proteomes" id="UP000297872"/>
    </source>
</evidence>
<name>A0A4Y8VE86_9BACT</name>
<keyword evidence="1" id="KW-0812">Transmembrane</keyword>
<organism evidence="2 3">
    <name type="scientific">Segatella hominis</name>
    <dbReference type="NCBI Taxonomy" id="2518605"/>
    <lineage>
        <taxon>Bacteria</taxon>
        <taxon>Pseudomonadati</taxon>
        <taxon>Bacteroidota</taxon>
        <taxon>Bacteroidia</taxon>
        <taxon>Bacteroidales</taxon>
        <taxon>Prevotellaceae</taxon>
        <taxon>Segatella</taxon>
    </lineage>
</organism>
<dbReference type="AlphaFoldDB" id="A0A4Y8VE86"/>
<sequence length="380" mass="43240">MSIDLEKKDGAILLSDNVRNMNIELDEEEEITSESLLETTRIHGWLSFFLFSIIVGGLVSAIYPIITFNIEDYSGSYVLGMTDIASGVILFALAIYTLVAFCKRKPNAVFLGKTYVVLCFASNFLTLLNGEFDENGLGSFKHVFRGVIWGVVWFAYLLNSSQVAEVIPNDFRKILRRDYYIIPTMILAPIVFLMWGMLDVHRVIDNKSKDFMTEMKTNLKEGEFSDGRVIFTRPMGFKCSEKEEQELTIFNLESESVGNIIVCSDFDADNSLQNVNSYWNNWENQEIAEYPGSMVENDSREINGHLCFVKVKKYDVNGKELYWRFIMMFDSGSGKVCLVSAYDGGTDDYLGELLSSIRFNPYHEGDDGVYLDGLMNSVRK</sequence>
<proteinExistence type="predicted"/>
<gene>
    <name evidence="2" type="ORF">EXN75_10675</name>
</gene>
<dbReference type="EMBL" id="SGVY01000028">
    <property type="protein sequence ID" value="TFH79030.1"/>
    <property type="molecule type" value="Genomic_DNA"/>
</dbReference>
<evidence type="ECO:0000313" key="2">
    <source>
        <dbReference type="EMBL" id="TFH79030.1"/>
    </source>
</evidence>
<feature type="transmembrane region" description="Helical" evidence="1">
    <location>
        <begin position="78"/>
        <end position="101"/>
    </location>
</feature>
<dbReference type="Proteomes" id="UP000297872">
    <property type="component" value="Unassembled WGS sequence"/>
</dbReference>
<dbReference type="RefSeq" id="WP_134843808.1">
    <property type="nucleotide sequence ID" value="NZ_SGVY01000028.1"/>
</dbReference>
<keyword evidence="1" id="KW-0472">Membrane</keyword>
<accession>A0A4Y8VE86</accession>
<feature type="transmembrane region" description="Helical" evidence="1">
    <location>
        <begin position="45"/>
        <end position="66"/>
    </location>
</feature>
<dbReference type="OrthoDB" id="1032246at2"/>
<keyword evidence="3" id="KW-1185">Reference proteome</keyword>
<protein>
    <submittedName>
        <fullName evidence="2">DUF2569 family protein</fullName>
    </submittedName>
</protein>
<reference evidence="2 3" key="1">
    <citation type="submission" date="2019-02" db="EMBL/GenBank/DDBJ databases">
        <title>Draft Genome Sequence of the Prevotella sp. BCRC 81118, Isolated from Human Feces.</title>
        <authorList>
            <person name="Huang C.-H."/>
        </authorList>
    </citation>
    <scope>NUCLEOTIDE SEQUENCE [LARGE SCALE GENOMIC DNA]</scope>
    <source>
        <strain evidence="2 3">BCRC 81118</strain>
    </source>
</reference>
<feature type="transmembrane region" description="Helical" evidence="1">
    <location>
        <begin position="140"/>
        <end position="158"/>
    </location>
</feature>